<accession>A0A9W9YD37</accession>
<reference evidence="2" key="1">
    <citation type="submission" date="2023-01" db="EMBL/GenBank/DDBJ databases">
        <title>Genome assembly of the deep-sea coral Lophelia pertusa.</title>
        <authorList>
            <person name="Herrera S."/>
            <person name="Cordes E."/>
        </authorList>
    </citation>
    <scope>NUCLEOTIDE SEQUENCE</scope>
    <source>
        <strain evidence="2">USNM1676648</strain>
        <tissue evidence="2">Polyp</tissue>
    </source>
</reference>
<comment type="caution">
    <text evidence="2">The sequence shown here is derived from an EMBL/GenBank/DDBJ whole genome shotgun (WGS) entry which is preliminary data.</text>
</comment>
<name>A0A9W9YD37_9CNID</name>
<dbReference type="EMBL" id="MU827784">
    <property type="protein sequence ID" value="KAJ7334333.1"/>
    <property type="molecule type" value="Genomic_DNA"/>
</dbReference>
<dbReference type="Proteomes" id="UP001163046">
    <property type="component" value="Unassembled WGS sequence"/>
</dbReference>
<keyword evidence="3" id="KW-1185">Reference proteome</keyword>
<evidence type="ECO:0000313" key="2">
    <source>
        <dbReference type="EMBL" id="KAJ7334333.1"/>
    </source>
</evidence>
<protein>
    <submittedName>
        <fullName evidence="2">Uncharacterized protein</fullName>
    </submittedName>
</protein>
<sequence>MDLIDLIGDSRTDSLPAGFLRSIKIKYKQESSHVFPPGTPYSTTNAGAKATLNQRTGSAASGSSVPSFMGWRVPSRLIQQNRTNQPLSAGGYDAERGKLGSRMSAQSRRSLGSAQMNPLSRGKDDLPRLESAANSVRRSPLHRQLTPLVQTSLPAVGSLSKLAPTCQGIPQDLGEAKRTALEKSIKKTIHPQSLEAVDKWLKTATDKERELALKFFSTLSGVKTDKMGALGLKLNHDHSDGNCEICDSGKIEEALEALARDDTVASRGKLLYNPKRAPDITKQSYYHKARQRLPVHVRQQFQTWHHLPVYQVPSDAAINKSSMFTQPHRAYGRHFTIHPEWGLHKPIVL</sequence>
<evidence type="ECO:0000256" key="1">
    <source>
        <dbReference type="SAM" id="MobiDB-lite"/>
    </source>
</evidence>
<dbReference type="OrthoDB" id="5958581at2759"/>
<evidence type="ECO:0000313" key="3">
    <source>
        <dbReference type="Proteomes" id="UP001163046"/>
    </source>
</evidence>
<feature type="region of interest" description="Disordered" evidence="1">
    <location>
        <begin position="81"/>
        <end position="145"/>
    </location>
</feature>
<organism evidence="2 3">
    <name type="scientific">Desmophyllum pertusum</name>
    <dbReference type="NCBI Taxonomy" id="174260"/>
    <lineage>
        <taxon>Eukaryota</taxon>
        <taxon>Metazoa</taxon>
        <taxon>Cnidaria</taxon>
        <taxon>Anthozoa</taxon>
        <taxon>Hexacorallia</taxon>
        <taxon>Scleractinia</taxon>
        <taxon>Caryophylliina</taxon>
        <taxon>Caryophylliidae</taxon>
        <taxon>Desmophyllum</taxon>
    </lineage>
</organism>
<feature type="compositionally biased region" description="Polar residues" evidence="1">
    <location>
        <begin position="103"/>
        <end position="118"/>
    </location>
</feature>
<proteinExistence type="predicted"/>
<dbReference type="AlphaFoldDB" id="A0A9W9YD37"/>
<gene>
    <name evidence="2" type="ORF">OS493_014643</name>
</gene>